<evidence type="ECO:0000313" key="2">
    <source>
        <dbReference type="Proteomes" id="UP000287609"/>
    </source>
</evidence>
<sequence>MDSDLRRARSHCRPLLISTRMRRAKLVLGIAALIIAMVFGAMVPSGFATAYETELSSTNQYQLEQHHTTAALAALDAEQTHNDGPATEGNWGGVDWTYNTRSKVLSIAPKKDATLVDNDGPFLTADDAELATKMDMRTVRFMHKVTITDASQLAYMFEGACSLNVVENLWRIQLSEISATQPLDLTSMFAYTAELHTDFARWKIGNRRIIAREMFRGSHANTFEYFHLPWGNIEDAYYMFAEMPNLLYIDFDSQLSESNFGVRNAEGMFYGCTALEQVIWNMSASNMINMNEMFKYCFSLLSVDFLSTQGSQQQSMTGMFEGCHHLQEVNFQDLPITPASMQVGSMFLDDNDVRAMTMSIATLRYLYDQNYHNPYDPSWALPCMDNAESLWTAKGQSRSWKQWMEDTALEDTEILTFTRVL</sequence>
<evidence type="ECO:0008006" key="3">
    <source>
        <dbReference type="Google" id="ProtNLM"/>
    </source>
</evidence>
<evidence type="ECO:0000313" key="1">
    <source>
        <dbReference type="EMBL" id="RSX55623.1"/>
    </source>
</evidence>
<dbReference type="RefSeq" id="WP_164515817.1">
    <property type="nucleotide sequence ID" value="NZ_QXGM01000001.1"/>
</dbReference>
<gene>
    <name evidence="1" type="ORF">D2E26_0186</name>
</gene>
<protein>
    <recommendedName>
        <fullName evidence="3">BspA family leucine-rich repeat surface protein</fullName>
    </recommendedName>
</protein>
<comment type="caution">
    <text evidence="1">The sequence shown here is derived from an EMBL/GenBank/DDBJ whole genome shotgun (WGS) entry which is preliminary data.</text>
</comment>
<dbReference type="Proteomes" id="UP000287609">
    <property type="component" value="Unassembled WGS sequence"/>
</dbReference>
<proteinExistence type="predicted"/>
<dbReference type="AlphaFoldDB" id="A0A430FRZ4"/>
<accession>A0A430FRZ4</accession>
<dbReference type="InterPro" id="IPR032675">
    <property type="entry name" value="LRR_dom_sf"/>
</dbReference>
<dbReference type="Pfam" id="PF03382">
    <property type="entry name" value="DUF285"/>
    <property type="match status" value="2"/>
</dbReference>
<dbReference type="InterPro" id="IPR005046">
    <property type="entry name" value="DUF285"/>
</dbReference>
<reference evidence="1 2" key="1">
    <citation type="submission" date="2018-09" db="EMBL/GenBank/DDBJ databases">
        <title>Characterization of the phylogenetic diversity of five novel species belonging to the genus Bifidobacterium.</title>
        <authorList>
            <person name="Lugli G.A."/>
            <person name="Duranti S."/>
            <person name="Milani C."/>
        </authorList>
    </citation>
    <scope>NUCLEOTIDE SEQUENCE [LARGE SCALE GENOMIC DNA]</scope>
    <source>
        <strain evidence="1 2">2036B</strain>
    </source>
</reference>
<dbReference type="Gene3D" id="3.80.10.10">
    <property type="entry name" value="Ribonuclease Inhibitor"/>
    <property type="match status" value="1"/>
</dbReference>
<organism evidence="1 2">
    <name type="scientific">Bifidobacterium dolichotidis</name>
    <dbReference type="NCBI Taxonomy" id="2306976"/>
    <lineage>
        <taxon>Bacteria</taxon>
        <taxon>Bacillati</taxon>
        <taxon>Actinomycetota</taxon>
        <taxon>Actinomycetes</taxon>
        <taxon>Bifidobacteriales</taxon>
        <taxon>Bifidobacteriaceae</taxon>
        <taxon>Bifidobacterium</taxon>
    </lineage>
</organism>
<dbReference type="EMBL" id="QXGM01000001">
    <property type="protein sequence ID" value="RSX55623.1"/>
    <property type="molecule type" value="Genomic_DNA"/>
</dbReference>
<keyword evidence="2" id="KW-1185">Reference proteome</keyword>
<name>A0A430FRZ4_9BIFI</name>